<evidence type="ECO:0000256" key="1">
    <source>
        <dbReference type="SAM" id="Phobius"/>
    </source>
</evidence>
<dbReference type="RefSeq" id="WP_114592502.1">
    <property type="nucleotide sequence ID" value="NZ_CP031165.1"/>
</dbReference>
<evidence type="ECO:0000259" key="2">
    <source>
        <dbReference type="Pfam" id="PF10756"/>
    </source>
</evidence>
<reference evidence="3 4" key="1">
    <citation type="submission" date="2018-09" db="EMBL/GenBank/DDBJ databases">
        <title>Complete genome sequence of Euzebya sp. DY32-46 isolated from seawater of Pacific Ocean.</title>
        <authorList>
            <person name="Xu L."/>
            <person name="Wu Y.-H."/>
            <person name="Xu X.-W."/>
        </authorList>
    </citation>
    <scope>NUCLEOTIDE SEQUENCE [LARGE SCALE GENOMIC DNA]</scope>
    <source>
        <strain evidence="3 4">DY32-46</strain>
    </source>
</reference>
<dbReference type="InterPro" id="IPR019692">
    <property type="entry name" value="CFP-6_PH"/>
</dbReference>
<protein>
    <recommendedName>
        <fullName evidence="2">Low molecular weight protein antigen 6 PH domain-containing protein</fullName>
    </recommendedName>
</protein>
<keyword evidence="1" id="KW-0472">Membrane</keyword>
<organism evidence="3 4">
    <name type="scientific">Euzebya pacifica</name>
    <dbReference type="NCBI Taxonomy" id="1608957"/>
    <lineage>
        <taxon>Bacteria</taxon>
        <taxon>Bacillati</taxon>
        <taxon>Actinomycetota</taxon>
        <taxon>Nitriliruptoria</taxon>
        <taxon>Euzebyales</taxon>
    </lineage>
</organism>
<dbReference type="OrthoDB" id="9830610at2"/>
<dbReference type="Pfam" id="PF10756">
    <property type="entry name" value="bPH_6"/>
    <property type="match status" value="1"/>
</dbReference>
<dbReference type="KEGG" id="euz:DVS28_a3438"/>
<dbReference type="EMBL" id="CP031165">
    <property type="protein sequence ID" value="AXV08113.1"/>
    <property type="molecule type" value="Genomic_DNA"/>
</dbReference>
<keyword evidence="1" id="KW-1133">Transmembrane helix</keyword>
<evidence type="ECO:0000313" key="3">
    <source>
        <dbReference type="EMBL" id="AXV08113.1"/>
    </source>
</evidence>
<name>A0A346Y0W6_9ACTN</name>
<accession>A0A346Y0W6</accession>
<gene>
    <name evidence="3" type="ORF">DVS28_a3438</name>
</gene>
<sequence length="171" mass="18014">MTRLIIPRVLSIGLLLVGAVTVVVAGIGLSRRLAALGGNQITPLTSPFGMVWTGVGLLVGVLLLRVGIRWVVTSVTVDEEGLHVRRLSGMTDLPYAALKGVVLQQSGSTPALRLVLHEGETIVLPGWSLRAVHDDGEVEPAGPALQRLGAIHRFKVKHATLLGPVEGGPRP</sequence>
<dbReference type="Proteomes" id="UP000264006">
    <property type="component" value="Chromosome"/>
</dbReference>
<feature type="transmembrane region" description="Helical" evidence="1">
    <location>
        <begin position="49"/>
        <end position="68"/>
    </location>
</feature>
<keyword evidence="4" id="KW-1185">Reference proteome</keyword>
<keyword evidence="1" id="KW-0812">Transmembrane</keyword>
<dbReference type="AlphaFoldDB" id="A0A346Y0W6"/>
<evidence type="ECO:0000313" key="4">
    <source>
        <dbReference type="Proteomes" id="UP000264006"/>
    </source>
</evidence>
<feature type="domain" description="Low molecular weight protein antigen 6 PH" evidence="2">
    <location>
        <begin position="74"/>
        <end position="130"/>
    </location>
</feature>
<proteinExistence type="predicted"/>